<gene>
    <name evidence="5" type="ORF">GCM10025870_28280</name>
</gene>
<dbReference type="Proteomes" id="UP001321477">
    <property type="component" value="Chromosome"/>
</dbReference>
<dbReference type="InterPro" id="IPR000683">
    <property type="entry name" value="Gfo/Idh/MocA-like_OxRdtase_N"/>
</dbReference>
<dbReference type="InterPro" id="IPR055170">
    <property type="entry name" value="GFO_IDH_MocA-like_dom"/>
</dbReference>
<dbReference type="PANTHER" id="PTHR43818">
    <property type="entry name" value="BCDNA.GH03377"/>
    <property type="match status" value="1"/>
</dbReference>
<evidence type="ECO:0000259" key="3">
    <source>
        <dbReference type="Pfam" id="PF01408"/>
    </source>
</evidence>
<dbReference type="SUPFAM" id="SSF55347">
    <property type="entry name" value="Glyceraldehyde-3-phosphate dehydrogenase-like, C-terminal domain"/>
    <property type="match status" value="1"/>
</dbReference>
<dbReference type="Gene3D" id="3.40.50.720">
    <property type="entry name" value="NAD(P)-binding Rossmann-like Domain"/>
    <property type="match status" value="1"/>
</dbReference>
<keyword evidence="6" id="KW-1185">Reference proteome</keyword>
<organism evidence="5 6">
    <name type="scientific">Agromyces marinus</name>
    <dbReference type="NCBI Taxonomy" id="1389020"/>
    <lineage>
        <taxon>Bacteria</taxon>
        <taxon>Bacillati</taxon>
        <taxon>Actinomycetota</taxon>
        <taxon>Actinomycetes</taxon>
        <taxon>Micrococcales</taxon>
        <taxon>Microbacteriaceae</taxon>
        <taxon>Agromyces</taxon>
    </lineage>
</organism>
<evidence type="ECO:0000313" key="6">
    <source>
        <dbReference type="Proteomes" id="UP001321477"/>
    </source>
</evidence>
<sequence>MTVREVNVAIIGAGLMGREVAAAIQRWPALVDHPVRPRLTAVCDIDVRAMDWFDRIESVTTKTTDYADLLADPAVDVVYVAVRHDLHERIYTDVIRAGKGLLAEKPFGIDVVAAEAIVDAMDEHPESFVRCSSEMPFFPGAQMAIDYVRSGALGRIVEARSSFLHSSDVDVRKPIGWKRQRAYCGEAGVMNDLGMHAWHVPLRLGWEPRSVYGVLQDIVSTRPDAHGAPAVCDTWDNAVLHCTAVHDGVEFPLTTETKRIAPGEKNTWVFEAIGLDGGVRFSSKNPKQVEIFATVDVPGTGVEQVWQRIDSGSQSVWPTVTGANFEFGFSDSILQMWAVYLAERDGALQMRFGAATPGEAVLTHRIFRAAIDSHEAGRAVDV</sequence>
<dbReference type="PANTHER" id="PTHR43818:SF11">
    <property type="entry name" value="BCDNA.GH03377"/>
    <property type="match status" value="1"/>
</dbReference>
<dbReference type="Pfam" id="PF22725">
    <property type="entry name" value="GFO_IDH_MocA_C3"/>
    <property type="match status" value="1"/>
</dbReference>
<evidence type="ECO:0000256" key="2">
    <source>
        <dbReference type="ARBA" id="ARBA00023027"/>
    </source>
</evidence>
<dbReference type="EMBL" id="AP027734">
    <property type="protein sequence ID" value="BDZ55755.1"/>
    <property type="molecule type" value="Genomic_DNA"/>
</dbReference>
<evidence type="ECO:0000259" key="4">
    <source>
        <dbReference type="Pfam" id="PF22725"/>
    </source>
</evidence>
<evidence type="ECO:0008006" key="7">
    <source>
        <dbReference type="Google" id="ProtNLM"/>
    </source>
</evidence>
<protein>
    <recommendedName>
        <fullName evidence="7">Gfo/Idh/MocA family oxidoreductase</fullName>
    </recommendedName>
</protein>
<dbReference type="SUPFAM" id="SSF51735">
    <property type="entry name" value="NAD(P)-binding Rossmann-fold domains"/>
    <property type="match status" value="1"/>
</dbReference>
<dbReference type="Pfam" id="PF01408">
    <property type="entry name" value="GFO_IDH_MocA"/>
    <property type="match status" value="1"/>
</dbReference>
<dbReference type="InterPro" id="IPR050463">
    <property type="entry name" value="Gfo/Idh/MocA_oxidrdct_glycsds"/>
</dbReference>
<dbReference type="RefSeq" id="WP_234659535.1">
    <property type="nucleotide sequence ID" value="NZ_AP027734.1"/>
</dbReference>
<feature type="domain" description="GFO/IDH/MocA-like oxidoreductase" evidence="4">
    <location>
        <begin position="144"/>
        <end position="242"/>
    </location>
</feature>
<accession>A0ABN6YI03</accession>
<evidence type="ECO:0000313" key="5">
    <source>
        <dbReference type="EMBL" id="BDZ55755.1"/>
    </source>
</evidence>
<keyword evidence="1" id="KW-0560">Oxidoreductase</keyword>
<feature type="domain" description="Gfo/Idh/MocA-like oxidoreductase N-terminal" evidence="3">
    <location>
        <begin position="6"/>
        <end position="125"/>
    </location>
</feature>
<name>A0ABN6YI03_9MICO</name>
<proteinExistence type="predicted"/>
<keyword evidence="2" id="KW-0520">NAD</keyword>
<reference evidence="6" key="1">
    <citation type="journal article" date="2019" name="Int. J. Syst. Evol. Microbiol.">
        <title>The Global Catalogue of Microorganisms (GCM) 10K type strain sequencing project: providing services to taxonomists for standard genome sequencing and annotation.</title>
        <authorList>
            <consortium name="The Broad Institute Genomics Platform"/>
            <consortium name="The Broad Institute Genome Sequencing Center for Infectious Disease"/>
            <person name="Wu L."/>
            <person name="Ma J."/>
        </authorList>
    </citation>
    <scope>NUCLEOTIDE SEQUENCE [LARGE SCALE GENOMIC DNA]</scope>
    <source>
        <strain evidence="6">NBRC 109019</strain>
    </source>
</reference>
<evidence type="ECO:0000256" key="1">
    <source>
        <dbReference type="ARBA" id="ARBA00023002"/>
    </source>
</evidence>
<dbReference type="InterPro" id="IPR036291">
    <property type="entry name" value="NAD(P)-bd_dom_sf"/>
</dbReference>
<dbReference type="Gene3D" id="3.30.360.10">
    <property type="entry name" value="Dihydrodipicolinate Reductase, domain 2"/>
    <property type="match status" value="1"/>
</dbReference>